<accession>A0A235EZA5</accession>
<dbReference type="EMBL" id="NOIH01000008">
    <property type="protein sequence ID" value="OYD54330.1"/>
    <property type="molecule type" value="Genomic_DNA"/>
</dbReference>
<evidence type="ECO:0000313" key="2">
    <source>
        <dbReference type="Proteomes" id="UP000215181"/>
    </source>
</evidence>
<reference evidence="1 2" key="1">
    <citation type="submission" date="2017-07" db="EMBL/GenBank/DDBJ databases">
        <title>Thauera sp. KNDSS-Mac4 genome sequence and assembly.</title>
        <authorList>
            <person name="Mayilraj S."/>
        </authorList>
    </citation>
    <scope>NUCLEOTIDE SEQUENCE [LARGE SCALE GENOMIC DNA]</scope>
    <source>
        <strain evidence="1 2">KNDSS-Mac4</strain>
    </source>
</reference>
<protein>
    <submittedName>
        <fullName evidence="1">Uncharacterized protein</fullName>
    </submittedName>
</protein>
<dbReference type="AlphaFoldDB" id="A0A235EZA5"/>
<keyword evidence="2" id="KW-1185">Reference proteome</keyword>
<organism evidence="1 2">
    <name type="scientific">Thauera propionica</name>
    <dbReference type="NCBI Taxonomy" id="2019431"/>
    <lineage>
        <taxon>Bacteria</taxon>
        <taxon>Pseudomonadati</taxon>
        <taxon>Pseudomonadota</taxon>
        <taxon>Betaproteobacteria</taxon>
        <taxon>Rhodocyclales</taxon>
        <taxon>Zoogloeaceae</taxon>
        <taxon>Thauera</taxon>
    </lineage>
</organism>
<dbReference type="Pfam" id="PF25209">
    <property type="entry name" value="Phage_capsid_4"/>
    <property type="match status" value="1"/>
</dbReference>
<dbReference type="RefSeq" id="WP_094268168.1">
    <property type="nucleotide sequence ID" value="NZ_NOIH01000008.1"/>
</dbReference>
<dbReference type="OrthoDB" id="9806592at2"/>
<name>A0A235EZA5_9RHOO</name>
<dbReference type="Proteomes" id="UP000215181">
    <property type="component" value="Unassembled WGS sequence"/>
</dbReference>
<evidence type="ECO:0000313" key="1">
    <source>
        <dbReference type="EMBL" id="OYD54330.1"/>
    </source>
</evidence>
<gene>
    <name evidence="1" type="ORF">CGK74_09100</name>
</gene>
<proteinExistence type="predicted"/>
<sequence>MLNHNPRDILAAGPDAIAAAFGVPNSTPHPLADELNTAPLSRMAYAAGLAIRPQQPHENDRTVMARGMQSSDFAAMLAAAGTTLANRRFSAVAEHRAFCAEIECRDFKPTAICTTDIDSEMAEVGEQGEITQGRVIVGNGTEAQLRTFARYLRASRALIVNDDVGMLADAAAQLGTAGARTEAREVYAVLEANPTLDDGELVFHADHGNIVASAFDATSLGAAMAALRTMTLMGGNQADLPAAHLVVAADLELAARKLIHESGLQITVTATGRLTTGRWYLLPAPEVAPTVGVLKLRGASNPILVEPWQDEFAYDGAVMRARCDTGAVLVARTLIRGGV</sequence>
<comment type="caution">
    <text evidence="1">The sequence shown here is derived from an EMBL/GenBank/DDBJ whole genome shotgun (WGS) entry which is preliminary data.</text>
</comment>